<dbReference type="InterPro" id="IPR042118">
    <property type="entry name" value="QueA_dom1"/>
</dbReference>
<evidence type="ECO:0000256" key="13">
    <source>
        <dbReference type="HAMAP-Rule" id="MF_00113"/>
    </source>
</evidence>
<evidence type="ECO:0000256" key="10">
    <source>
        <dbReference type="ARBA" id="ARBA00066503"/>
    </source>
</evidence>
<dbReference type="HAMAP" id="MF_00113">
    <property type="entry name" value="QueA"/>
    <property type="match status" value="1"/>
</dbReference>
<dbReference type="GO" id="GO:0051075">
    <property type="term" value="F:S-adenosylmethionine:tRNA ribosyltransferase-isomerase activity"/>
    <property type="evidence" value="ECO:0007669"/>
    <property type="project" value="UniProtKB-EC"/>
</dbReference>
<keyword evidence="5 13" id="KW-0808">Transferase</keyword>
<comment type="function">
    <text evidence="13">Transfers and isomerizes the ribose moiety from AdoMet to the 7-aminomethyl group of 7-deazaguanine (preQ1-tRNA) to give epoxyqueuosine (oQ-tRNA).</text>
</comment>
<comment type="catalytic activity">
    <reaction evidence="8 13">
        <text>7-aminomethyl-7-carbaguanosine(34) in tRNA + S-adenosyl-L-methionine = epoxyqueuosine(34) in tRNA + adenine + L-methionine + 2 H(+)</text>
        <dbReference type="Rhea" id="RHEA:32155"/>
        <dbReference type="Rhea" id="RHEA-COMP:10342"/>
        <dbReference type="Rhea" id="RHEA-COMP:18582"/>
        <dbReference type="ChEBI" id="CHEBI:15378"/>
        <dbReference type="ChEBI" id="CHEBI:16708"/>
        <dbReference type="ChEBI" id="CHEBI:57844"/>
        <dbReference type="ChEBI" id="CHEBI:59789"/>
        <dbReference type="ChEBI" id="CHEBI:82833"/>
        <dbReference type="ChEBI" id="CHEBI:194443"/>
        <dbReference type="EC" id="2.4.99.17"/>
    </reaction>
</comment>
<evidence type="ECO:0000256" key="3">
    <source>
        <dbReference type="ARBA" id="ARBA00011245"/>
    </source>
</evidence>
<dbReference type="NCBIfam" id="NF001140">
    <property type="entry name" value="PRK00147.1"/>
    <property type="match status" value="1"/>
</dbReference>
<evidence type="ECO:0000256" key="7">
    <source>
        <dbReference type="ARBA" id="ARBA00022785"/>
    </source>
</evidence>
<comment type="caution">
    <text evidence="14">The sequence shown here is derived from an EMBL/GenBank/DDBJ whole genome shotgun (WGS) entry which is preliminary data.</text>
</comment>
<dbReference type="UniPathway" id="UPA00392"/>
<dbReference type="SUPFAM" id="SSF111337">
    <property type="entry name" value="QueA-like"/>
    <property type="match status" value="1"/>
</dbReference>
<evidence type="ECO:0000256" key="5">
    <source>
        <dbReference type="ARBA" id="ARBA00022679"/>
    </source>
</evidence>
<evidence type="ECO:0000256" key="2">
    <source>
        <dbReference type="ARBA" id="ARBA00004691"/>
    </source>
</evidence>
<accession>A0A0G1XHN4</accession>
<dbReference type="PANTHER" id="PTHR30307:SF0">
    <property type="entry name" value="S-ADENOSYLMETHIONINE:TRNA RIBOSYLTRANSFERASE-ISOMERASE"/>
    <property type="match status" value="1"/>
</dbReference>
<dbReference type="PATRIC" id="fig|1618989.3.peg.253"/>
<evidence type="ECO:0000256" key="12">
    <source>
        <dbReference type="ARBA" id="ARBA00076160"/>
    </source>
</evidence>
<keyword evidence="14" id="KW-0413">Isomerase</keyword>
<sequence length="334" mass="36975">MKTSIDLFDYDLPASFIAQASVEPRDHSRLLVLDKQTGEVAHRRFYEVADMLAAGDVLVFNVSKVFRARLRCDGVEMFVLKIRDGEAECLLRPGKKFAVGSTVSMFGRGFLVCAKHDGVVWVKTEMTADEMLAFCNAHGEIPTPPYVQTAVTDDAKYQNVYAKTVGSVAAPTAGFHFTPELLETLRAKGVQIEEVTLHVGIGTFRPVQTQTIEEHEMHSEWVEVSDETALHINEAKRAGRRVIAVGTTSTRVLEGVTAKFGELRGYQGEINIFITPGFSFQIIDGLITNFHLPKSTLLMLVSALAGRERVLAAYEAAKVEGYRFFSFGDAMFIQ</sequence>
<dbReference type="Pfam" id="PF02547">
    <property type="entry name" value="Queuosine_synth"/>
    <property type="match status" value="1"/>
</dbReference>
<dbReference type="EMBL" id="LCRD01000013">
    <property type="protein sequence ID" value="KKW30420.1"/>
    <property type="molecule type" value="Genomic_DNA"/>
</dbReference>
<evidence type="ECO:0000256" key="1">
    <source>
        <dbReference type="ARBA" id="ARBA00004496"/>
    </source>
</evidence>
<dbReference type="PANTHER" id="PTHR30307">
    <property type="entry name" value="S-ADENOSYLMETHIONINE:TRNA RIBOSYLTRANSFERASE-ISOMERASE"/>
    <property type="match status" value="1"/>
</dbReference>
<evidence type="ECO:0000256" key="8">
    <source>
        <dbReference type="ARBA" id="ARBA00052751"/>
    </source>
</evidence>
<dbReference type="InterPro" id="IPR036100">
    <property type="entry name" value="QueA_sf"/>
</dbReference>
<evidence type="ECO:0000256" key="6">
    <source>
        <dbReference type="ARBA" id="ARBA00022691"/>
    </source>
</evidence>
<evidence type="ECO:0000256" key="11">
    <source>
        <dbReference type="ARBA" id="ARBA00069325"/>
    </source>
</evidence>
<keyword evidence="4 13" id="KW-0963">Cytoplasm</keyword>
<proteinExistence type="inferred from homology"/>
<keyword evidence="6 13" id="KW-0949">S-adenosyl-L-methionine</keyword>
<comment type="pathway">
    <text evidence="2 13">tRNA modification; tRNA-queuosine biosynthesis.</text>
</comment>
<dbReference type="NCBIfam" id="TIGR00113">
    <property type="entry name" value="queA"/>
    <property type="match status" value="1"/>
</dbReference>
<dbReference type="Gene3D" id="2.40.10.240">
    <property type="entry name" value="QueA-like"/>
    <property type="match status" value="1"/>
</dbReference>
<dbReference type="FunFam" id="3.40.1780.10:FF:000001">
    <property type="entry name" value="S-adenosylmethionine:tRNA ribosyltransferase-isomerase"/>
    <property type="match status" value="1"/>
</dbReference>
<protein>
    <recommendedName>
        <fullName evidence="11 13">S-adenosylmethionine:tRNA ribosyltransferase-isomerase</fullName>
        <ecNumber evidence="10 13">2.4.99.17</ecNumber>
    </recommendedName>
    <alternativeName>
        <fullName evidence="12 13">Queuosine biosynthesis protein QueA</fullName>
    </alternativeName>
</protein>
<dbReference type="Gene3D" id="3.40.1780.10">
    <property type="entry name" value="QueA-like"/>
    <property type="match status" value="1"/>
</dbReference>
<evidence type="ECO:0000256" key="4">
    <source>
        <dbReference type="ARBA" id="ARBA00022490"/>
    </source>
</evidence>
<dbReference type="GO" id="GO:0008616">
    <property type="term" value="P:tRNA queuosine(34) biosynthetic process"/>
    <property type="evidence" value="ECO:0007669"/>
    <property type="project" value="UniProtKB-UniRule"/>
</dbReference>
<keyword evidence="7 13" id="KW-0671">Queuosine biosynthesis</keyword>
<dbReference type="EC" id="2.4.99.17" evidence="10 13"/>
<comment type="subcellular location">
    <subcellularLocation>
        <location evidence="1 13">Cytoplasm</location>
    </subcellularLocation>
</comment>
<dbReference type="Proteomes" id="UP000034846">
    <property type="component" value="Unassembled WGS sequence"/>
</dbReference>
<dbReference type="AlphaFoldDB" id="A0A0G1XHN4"/>
<reference evidence="14 15" key="1">
    <citation type="journal article" date="2015" name="Nature">
        <title>rRNA introns, odd ribosomes, and small enigmatic genomes across a large radiation of phyla.</title>
        <authorList>
            <person name="Brown C.T."/>
            <person name="Hug L.A."/>
            <person name="Thomas B.C."/>
            <person name="Sharon I."/>
            <person name="Castelle C.J."/>
            <person name="Singh A."/>
            <person name="Wilkins M.J."/>
            <person name="Williams K.H."/>
            <person name="Banfield J.F."/>
        </authorList>
    </citation>
    <scope>NUCLEOTIDE SEQUENCE [LARGE SCALE GENOMIC DNA]</scope>
</reference>
<evidence type="ECO:0000313" key="14">
    <source>
        <dbReference type="EMBL" id="KKW30420.1"/>
    </source>
</evidence>
<name>A0A0G1XHN4_9BACT</name>
<dbReference type="InterPro" id="IPR003699">
    <property type="entry name" value="QueA"/>
</dbReference>
<comment type="similarity">
    <text evidence="9 13">Belongs to the QueA family.</text>
</comment>
<comment type="subunit">
    <text evidence="3 13">Monomer.</text>
</comment>
<evidence type="ECO:0000256" key="9">
    <source>
        <dbReference type="ARBA" id="ARBA00061210"/>
    </source>
</evidence>
<dbReference type="InterPro" id="IPR042119">
    <property type="entry name" value="QueA_dom2"/>
</dbReference>
<organism evidence="14 15">
    <name type="scientific">Candidatus Uhrbacteria bacterium GW2011_GWD2_52_7</name>
    <dbReference type="NCBI Taxonomy" id="1618989"/>
    <lineage>
        <taxon>Bacteria</taxon>
        <taxon>Candidatus Uhriibacteriota</taxon>
    </lineage>
</organism>
<gene>
    <name evidence="13" type="primary">queA</name>
    <name evidence="14" type="ORF">UY72_C0013G0030</name>
</gene>
<evidence type="ECO:0000313" key="15">
    <source>
        <dbReference type="Proteomes" id="UP000034846"/>
    </source>
</evidence>
<dbReference type="GO" id="GO:0005737">
    <property type="term" value="C:cytoplasm"/>
    <property type="evidence" value="ECO:0007669"/>
    <property type="project" value="UniProtKB-SubCell"/>
</dbReference>